<name>A0A7V0Z4N1_UNCW3</name>
<dbReference type="InterPro" id="IPR051476">
    <property type="entry name" value="Bac_ResReg_Asp_Phosphatase"/>
</dbReference>
<dbReference type="InterPro" id="IPR019734">
    <property type="entry name" value="TPR_rpt"/>
</dbReference>
<evidence type="ECO:0000256" key="3">
    <source>
        <dbReference type="ARBA" id="ARBA00022737"/>
    </source>
</evidence>
<evidence type="ECO:0000256" key="2">
    <source>
        <dbReference type="ARBA" id="ARBA00022490"/>
    </source>
</evidence>
<evidence type="ECO:0000256" key="1">
    <source>
        <dbReference type="ARBA" id="ARBA00004496"/>
    </source>
</evidence>
<evidence type="ECO:0000256" key="6">
    <source>
        <dbReference type="PROSITE-ProRule" id="PRU00339"/>
    </source>
</evidence>
<gene>
    <name evidence="7" type="ORF">ENP86_02635</name>
</gene>
<feature type="repeat" description="TPR" evidence="6">
    <location>
        <begin position="146"/>
        <end position="179"/>
    </location>
</feature>
<protein>
    <submittedName>
        <fullName evidence="7">Tetratricopeptide repeat protein</fullName>
    </submittedName>
</protein>
<dbReference type="Pfam" id="PF13424">
    <property type="entry name" value="TPR_12"/>
    <property type="match status" value="2"/>
</dbReference>
<dbReference type="EMBL" id="DSKY01000009">
    <property type="protein sequence ID" value="HDY58434.1"/>
    <property type="molecule type" value="Genomic_DNA"/>
</dbReference>
<keyword evidence="2" id="KW-0963">Cytoplasm</keyword>
<reference evidence="7" key="1">
    <citation type="journal article" date="2020" name="mSystems">
        <title>Genome- and Community-Level Interaction Insights into Carbon Utilization and Element Cycling Functions of Hydrothermarchaeota in Hydrothermal Sediment.</title>
        <authorList>
            <person name="Zhou Z."/>
            <person name="Liu Y."/>
            <person name="Xu W."/>
            <person name="Pan J."/>
            <person name="Luo Z.H."/>
            <person name="Li M."/>
        </authorList>
    </citation>
    <scope>NUCLEOTIDE SEQUENCE [LARGE SCALE GENOMIC DNA]</scope>
    <source>
        <strain evidence="7">SpSt-258</strain>
    </source>
</reference>
<dbReference type="AlphaFoldDB" id="A0A7V0Z4N1"/>
<dbReference type="PROSITE" id="PS50005">
    <property type="entry name" value="TPR"/>
    <property type="match status" value="3"/>
</dbReference>
<keyword evidence="4 6" id="KW-0802">TPR repeat</keyword>
<organism evidence="7">
    <name type="scientific">candidate division WOR-3 bacterium</name>
    <dbReference type="NCBI Taxonomy" id="2052148"/>
    <lineage>
        <taxon>Bacteria</taxon>
        <taxon>Bacteria division WOR-3</taxon>
    </lineage>
</organism>
<sequence>MKGWRNNNKRNRLLIIALEGKGDVLTFIGRYDEVTDSFQKVLKYSRNSHLTLAKSKRKIADVYQKQGNYEIALGILRDAEMLLTGKSVEEWFERVELCIQRCSIYRVKGEMEKGLEQGKRGLKIVGMLSYKNLPRDLKIYAKKIESIGCNSLGAIFWTRGEYDKAINLFQKRLDISKKLGDKRGIGMACNSLGNLYSANGEYEKAIKLFQRKIEISKEIGDVQGISIGSGNLGFVYHHKGEYDKALKLYQEKLKISEEIGDIQSIAVACGGMGDVYFNQGECEKAFELFKRYLKVCKKIGDKQGIGIANGYLGSLFLELGDFKKAESYLLKSEMTLNQIKSKFYLIEPLTKIAELRILEQKVKWALKSREFADRALKLAKELNLKKEKACALLLQARILHQGLLRGIKGDKGLSGAVRGTCSAEKIGIRKPLLQDWQDAEDKFKEAIALFEELKQPFELAKAYYYYGEALKKCSVQFQLDEKEIVYLKMDATKYLQKAKEIFKRIGAKGWLKKVNELWKEVK</sequence>
<keyword evidence="3" id="KW-0677">Repeat</keyword>
<evidence type="ECO:0000256" key="5">
    <source>
        <dbReference type="ARBA" id="ARBA00038253"/>
    </source>
</evidence>
<dbReference type="GO" id="GO:0005737">
    <property type="term" value="C:cytoplasm"/>
    <property type="evidence" value="ECO:0007669"/>
    <property type="project" value="UniProtKB-SubCell"/>
</dbReference>
<dbReference type="PANTHER" id="PTHR46630">
    <property type="entry name" value="TETRATRICOPEPTIDE REPEAT PROTEIN 29"/>
    <property type="match status" value="1"/>
</dbReference>
<comment type="caution">
    <text evidence="7">The sequence shown here is derived from an EMBL/GenBank/DDBJ whole genome shotgun (WGS) entry which is preliminary data.</text>
</comment>
<feature type="repeat" description="TPR" evidence="6">
    <location>
        <begin position="186"/>
        <end position="219"/>
    </location>
</feature>
<dbReference type="PANTHER" id="PTHR46630:SF1">
    <property type="entry name" value="TETRATRICOPEPTIDE REPEAT PROTEIN 29"/>
    <property type="match status" value="1"/>
</dbReference>
<feature type="repeat" description="TPR" evidence="6">
    <location>
        <begin position="226"/>
        <end position="259"/>
    </location>
</feature>
<evidence type="ECO:0000256" key="4">
    <source>
        <dbReference type="ARBA" id="ARBA00022803"/>
    </source>
</evidence>
<accession>A0A7V0Z4N1</accession>
<comment type="similarity">
    <text evidence="5">Belongs to the Rap family.</text>
</comment>
<proteinExistence type="inferred from homology"/>
<dbReference type="SMART" id="SM00028">
    <property type="entry name" value="TPR"/>
    <property type="match status" value="7"/>
</dbReference>
<dbReference type="InterPro" id="IPR011990">
    <property type="entry name" value="TPR-like_helical_dom_sf"/>
</dbReference>
<evidence type="ECO:0000313" key="7">
    <source>
        <dbReference type="EMBL" id="HDY58434.1"/>
    </source>
</evidence>
<dbReference type="Gene3D" id="1.25.40.10">
    <property type="entry name" value="Tetratricopeptide repeat domain"/>
    <property type="match status" value="2"/>
</dbReference>
<dbReference type="SUPFAM" id="SSF48452">
    <property type="entry name" value="TPR-like"/>
    <property type="match status" value="2"/>
</dbReference>
<comment type="subcellular location">
    <subcellularLocation>
        <location evidence="1">Cytoplasm</location>
    </subcellularLocation>
</comment>